<evidence type="ECO:0000313" key="9">
    <source>
        <dbReference type="EMBL" id="KAG0688406.1"/>
    </source>
</evidence>
<dbReference type="Proteomes" id="UP000697127">
    <property type="component" value="Unassembled WGS sequence"/>
</dbReference>
<evidence type="ECO:0000256" key="1">
    <source>
        <dbReference type="ARBA" id="ARBA00004173"/>
    </source>
</evidence>
<dbReference type="PANTHER" id="PTHR13184:SF5">
    <property type="entry name" value="METHYLTRANSFERASE-LIKE PROTEIN 17, MITOCHONDRIAL"/>
    <property type="match status" value="1"/>
</dbReference>
<protein>
    <submittedName>
        <fullName evidence="9">37S ribosomal protein S22</fullName>
    </submittedName>
</protein>
<dbReference type="GO" id="GO:0003735">
    <property type="term" value="F:structural constituent of ribosome"/>
    <property type="evidence" value="ECO:0007669"/>
    <property type="project" value="TreeGrafter"/>
</dbReference>
<feature type="compositionally biased region" description="Basic and acidic residues" evidence="8">
    <location>
        <begin position="267"/>
        <end position="290"/>
    </location>
</feature>
<dbReference type="GO" id="GO:0008168">
    <property type="term" value="F:methyltransferase activity"/>
    <property type="evidence" value="ECO:0007669"/>
    <property type="project" value="InterPro"/>
</dbReference>
<dbReference type="GO" id="GO:0006412">
    <property type="term" value="P:translation"/>
    <property type="evidence" value="ECO:0007669"/>
    <property type="project" value="InterPro"/>
</dbReference>
<evidence type="ECO:0000256" key="7">
    <source>
        <dbReference type="ARBA" id="ARBA00045681"/>
    </source>
</evidence>
<comment type="subcellular location">
    <subcellularLocation>
        <location evidence="1">Mitochondrion</location>
    </subcellularLocation>
</comment>
<keyword evidence="10" id="KW-1185">Reference proteome</keyword>
<comment type="function">
    <text evidence="7">Mitochondrial ribosome (mitoribosome) assembly factor. Binds at the interface of the head and body domains of the mitochondrial small ribosomal subunit (mt-SSU), occluding the mRNA channel and preventing compaction of the head domain towards the body. Probable inactive methyltransferase: retains the characteristic folding and ability to bind S-adenosyl-L-methionine, but it probably lost its methyltransferase activity.</text>
</comment>
<evidence type="ECO:0000256" key="4">
    <source>
        <dbReference type="ARBA" id="ARBA00023004"/>
    </source>
</evidence>
<sequence>MLRSRLLKYDRIPKLGRLYIRFNSSTAKQKIAIEDPDIFRSSENPISMDSTQLNFAYRSTGETFGQLVQEANHDRDPLHNSRVITPEEALEGIDPRFRDPQTGELLTAATSKDARLDTETLWGRVNQKQIIIPDELSDVIQNNFLFQYDPKDLKENVVEWYTNINSTGLREPTSSELKADISIAASFAQDYSVSYQVLDEFVKRIGKKKVNTEINSVLDVSAGPSVSLLALNDIMGDDWNPERKDTVVYGSFHMARKAKTLLSRQVNENKPRGKGVESHEEEEKQFDSNKENNNNRNKQADIEQIEEIESDLNEKYVGKVKTKSLKIKTVILDKMRHVETKYDLIIVSYQLLRSLENFPFEVDAKLEEYVRRLNPGGHLVLVERGTPLGAEIIARARQVILRPEKYPNQTEKFPRPFRSSAKKLSAREQLKLSKLSPEEKALAIKDLEPELLENFEIVEDEEEAEKLDKKDEPIDLSIVAPCSHHGKCPLQYFDPQVYLYGQIGKKLKFCSYSVSVHRPEYLLELKRGKKLAVKWTAPNSGIGIDGLAKAGRGRQNGNDYEVASYSYLIVSRSAEDTSILEEQRSKKLGENLEERKVGYMAQNRGEYPRILAPPLKKKGYVIMDLCAPSGHVEKWHISKSVGKQEYHDARKANMGDLWALGNKSANQSKKENTFYFERIEEKRENLRKIKKRDATKLKRKLAKDYKEALESGDIDSDDNLVRLSKIDAYEFLVKPKEAQKMKDKSEVYWTSQKFNDSSYKPIDVYKDSSNSFNCDQHIDFVLLSSDNIDLLKNSKEILSNIIDKDTIILADSTCANNVEDIVSELFHDNIVLSLYSEALVKITVYNEKNEFNHVGNKVATMIGSSSKTIRNSVAQTLEGISQSGKKLTQLIHILLSNGVFPCSIVQNGAKPTIQSHIWKNVMSFVTFDVLSLVYGELNTTNAIQNKIMRKCFSNILGLAGSNCKNEFPNIDDKSKVSQLFEQMMKDFNQKYRKYQISGLNSNNPSDTNTLEYPACIYNFLHNFDNYVPLCLTQIMDTSDQLKIEVPYIECIQSFYQEIEKIKNAKIYNWIKKEGYQPEKPKILPNSQIIRNISANSSSSEIFNQTNTGNSTPMTQLSNSIASIPQGYMYYPSPEGMIMVPNGKNYYPIHPTVSNADSNPNTTKKYVIPHPRFRNIPKEKINGRRIPFMQAKDMVYPTTKGSNAPSDLTEAHKHLYQYANLNNTFESVNNRYGWADSLNVFKESKGIKDKAKINESNGGDIDGNLNVSDNAENNQEKIIENVVENVVEGNVENNVEDGSDNDEEMQDAIEKIEPQLNEQNVQIINQ</sequence>
<keyword evidence="3" id="KW-0809">Transit peptide</keyword>
<dbReference type="InterPro" id="IPR029063">
    <property type="entry name" value="SAM-dependent_MTases_sf"/>
</dbReference>
<feature type="region of interest" description="Disordered" evidence="8">
    <location>
        <begin position="264"/>
        <end position="302"/>
    </location>
</feature>
<dbReference type="PANTHER" id="PTHR13184">
    <property type="entry name" value="37S RIBOSOMAL PROTEIN S22"/>
    <property type="match status" value="1"/>
</dbReference>
<dbReference type="InterPro" id="IPR052571">
    <property type="entry name" value="Mt_RNA_Methyltransferase"/>
</dbReference>
<dbReference type="GO" id="GO:0005763">
    <property type="term" value="C:mitochondrial small ribosomal subunit"/>
    <property type="evidence" value="ECO:0007669"/>
    <property type="project" value="TreeGrafter"/>
</dbReference>
<gene>
    <name evidence="9" type="primary">RSM22</name>
    <name evidence="9" type="ORF">C6P40_001015</name>
</gene>
<proteinExistence type="predicted"/>
<evidence type="ECO:0000256" key="3">
    <source>
        <dbReference type="ARBA" id="ARBA00022946"/>
    </source>
</evidence>
<name>A0A9P6WK27_9ASCO</name>
<dbReference type="GO" id="GO:0046872">
    <property type="term" value="F:metal ion binding"/>
    <property type="evidence" value="ECO:0007669"/>
    <property type="project" value="UniProtKB-KW"/>
</dbReference>
<dbReference type="EMBL" id="PUHW01000154">
    <property type="protein sequence ID" value="KAG0688406.1"/>
    <property type="molecule type" value="Genomic_DNA"/>
</dbReference>
<keyword evidence="6" id="KW-0496">Mitochondrion</keyword>
<evidence type="ECO:0000256" key="5">
    <source>
        <dbReference type="ARBA" id="ARBA00023014"/>
    </source>
</evidence>
<reference evidence="9" key="1">
    <citation type="submission" date="2020-11" db="EMBL/GenBank/DDBJ databases">
        <title>Kefir isolates.</title>
        <authorList>
            <person name="Marcisauskas S."/>
            <person name="Kim Y."/>
            <person name="Blasche S."/>
        </authorList>
    </citation>
    <scope>NUCLEOTIDE SEQUENCE</scope>
    <source>
        <strain evidence="9">Olga-1</strain>
    </source>
</reference>
<dbReference type="SUPFAM" id="SSF53335">
    <property type="entry name" value="S-adenosyl-L-methionine-dependent methyltransferases"/>
    <property type="match status" value="1"/>
</dbReference>
<evidence type="ECO:0000313" key="10">
    <source>
        <dbReference type="Proteomes" id="UP000697127"/>
    </source>
</evidence>
<evidence type="ECO:0000256" key="2">
    <source>
        <dbReference type="ARBA" id="ARBA00022723"/>
    </source>
</evidence>
<comment type="caution">
    <text evidence="9">The sequence shown here is derived from an EMBL/GenBank/DDBJ whole genome shotgun (WGS) entry which is preliminary data.</text>
</comment>
<keyword evidence="2" id="KW-0479">Metal-binding</keyword>
<keyword evidence="9" id="KW-0689">Ribosomal protein</keyword>
<accession>A0A9P6WK27</accession>
<dbReference type="Pfam" id="PF09243">
    <property type="entry name" value="Rsm22"/>
    <property type="match status" value="1"/>
</dbReference>
<evidence type="ECO:0000256" key="6">
    <source>
        <dbReference type="ARBA" id="ARBA00023128"/>
    </source>
</evidence>
<keyword evidence="9" id="KW-0687">Ribonucleoprotein</keyword>
<organism evidence="9 10">
    <name type="scientific">Pichia californica</name>
    <dbReference type="NCBI Taxonomy" id="460514"/>
    <lineage>
        <taxon>Eukaryota</taxon>
        <taxon>Fungi</taxon>
        <taxon>Dikarya</taxon>
        <taxon>Ascomycota</taxon>
        <taxon>Saccharomycotina</taxon>
        <taxon>Pichiomycetes</taxon>
        <taxon>Pichiales</taxon>
        <taxon>Pichiaceae</taxon>
        <taxon>Pichia</taxon>
    </lineage>
</organism>
<dbReference type="GO" id="GO:0051536">
    <property type="term" value="F:iron-sulfur cluster binding"/>
    <property type="evidence" value="ECO:0007669"/>
    <property type="project" value="UniProtKB-KW"/>
</dbReference>
<keyword evidence="4" id="KW-0408">Iron</keyword>
<keyword evidence="5" id="KW-0411">Iron-sulfur</keyword>
<evidence type="ECO:0000256" key="8">
    <source>
        <dbReference type="SAM" id="MobiDB-lite"/>
    </source>
</evidence>
<dbReference type="InterPro" id="IPR015324">
    <property type="entry name" value="Ribosomal_Rsm22-like"/>
</dbReference>